<proteinExistence type="inferred from homology"/>
<dbReference type="Proteomes" id="UP000244892">
    <property type="component" value="Chromosome"/>
</dbReference>
<organism evidence="3 4">
    <name type="scientific">Aquabacterium olei</name>
    <dbReference type="NCBI Taxonomy" id="1296669"/>
    <lineage>
        <taxon>Bacteria</taxon>
        <taxon>Pseudomonadati</taxon>
        <taxon>Pseudomonadota</taxon>
        <taxon>Betaproteobacteria</taxon>
        <taxon>Burkholderiales</taxon>
        <taxon>Aquabacterium</taxon>
    </lineage>
</organism>
<evidence type="ECO:0000313" key="3">
    <source>
        <dbReference type="EMBL" id="AWI52231.1"/>
    </source>
</evidence>
<dbReference type="Gene3D" id="3.40.50.1820">
    <property type="entry name" value="alpha/beta hydrolase"/>
    <property type="match status" value="1"/>
</dbReference>
<dbReference type="EMBL" id="CP029210">
    <property type="protein sequence ID" value="AWI52231.1"/>
    <property type="molecule type" value="Genomic_DNA"/>
</dbReference>
<name>A0A2U8FMF8_9BURK</name>
<comment type="similarity">
    <text evidence="1">Belongs to the AB hydrolase superfamily.</text>
</comment>
<dbReference type="KEGG" id="aon:DEH84_01355"/>
<accession>A0A2U8FMF8</accession>
<sequence>MKIDVRARNHVTEIGRGERVLVLAHGFGCDQRIWRFVAADLARDHRIVLFDYVGSGRSDLRAWTPQRYGSLQGYKLDMIEVLEALRHEQVVLIGHSISGSIGALASIARPELFERLIMVGPSPCFINDGDYVGGFERQDVMDMLDLMDRNMVGWADMLAPLVVKTTVWPERVAEMRENLCAGDPAIVRRFAEVVFTSDIRQHLPDIPVPVLIMQCADDAVAPLSVGDYLQRHIPRARLNRMAATGHCPHLSHPDETIALIRDELRRPRRAARP</sequence>
<feature type="domain" description="AB hydrolase-1" evidence="2">
    <location>
        <begin position="21"/>
        <end position="258"/>
    </location>
</feature>
<protein>
    <submittedName>
        <fullName evidence="3">Sigma factor SigB regulation protein RsbQ</fullName>
    </submittedName>
</protein>
<evidence type="ECO:0000256" key="1">
    <source>
        <dbReference type="ARBA" id="ARBA00008645"/>
    </source>
</evidence>
<dbReference type="PRINTS" id="PR00111">
    <property type="entry name" value="ABHYDROLASE"/>
</dbReference>
<dbReference type="InterPro" id="IPR029058">
    <property type="entry name" value="AB_hydrolase_fold"/>
</dbReference>
<evidence type="ECO:0000313" key="4">
    <source>
        <dbReference type="Proteomes" id="UP000244892"/>
    </source>
</evidence>
<dbReference type="AlphaFoldDB" id="A0A2U8FMF8"/>
<dbReference type="SUPFAM" id="SSF53474">
    <property type="entry name" value="alpha/beta-Hydrolases"/>
    <property type="match status" value="1"/>
</dbReference>
<dbReference type="OrthoDB" id="8680283at2"/>
<dbReference type="PANTHER" id="PTHR43039">
    <property type="entry name" value="ESTERASE-RELATED"/>
    <property type="match status" value="1"/>
</dbReference>
<keyword evidence="4" id="KW-1185">Reference proteome</keyword>
<dbReference type="RefSeq" id="WP_109034032.1">
    <property type="nucleotide sequence ID" value="NZ_CP029210.1"/>
</dbReference>
<reference evidence="3 4" key="1">
    <citation type="submission" date="2018-05" db="EMBL/GenBank/DDBJ databases">
        <title>complete genome sequence of Aquabacterium olei NBRC 110486.</title>
        <authorList>
            <person name="Tang B."/>
            <person name="Chang J."/>
            <person name="Zhang L."/>
            <person name="Yang H."/>
        </authorList>
    </citation>
    <scope>NUCLEOTIDE SEQUENCE [LARGE SCALE GENOMIC DNA]</scope>
    <source>
        <strain evidence="3 4">NBRC 110486</strain>
    </source>
</reference>
<dbReference type="Pfam" id="PF12697">
    <property type="entry name" value="Abhydrolase_6"/>
    <property type="match status" value="1"/>
</dbReference>
<dbReference type="InterPro" id="IPR000073">
    <property type="entry name" value="AB_hydrolase_1"/>
</dbReference>
<gene>
    <name evidence="3" type="ORF">DEH84_01355</name>
</gene>
<evidence type="ECO:0000259" key="2">
    <source>
        <dbReference type="Pfam" id="PF12697"/>
    </source>
</evidence>